<name>A0A7W2AQH4_9BACL</name>
<organism evidence="2 3">
    <name type="scientific">Thermoactinomyces mirandus</name>
    <dbReference type="NCBI Taxonomy" id="2756294"/>
    <lineage>
        <taxon>Bacteria</taxon>
        <taxon>Bacillati</taxon>
        <taxon>Bacillota</taxon>
        <taxon>Bacilli</taxon>
        <taxon>Bacillales</taxon>
        <taxon>Thermoactinomycetaceae</taxon>
        <taxon>Thermoactinomyces</taxon>
    </lineage>
</organism>
<dbReference type="NCBIfam" id="TIGR02619">
    <property type="entry name" value="putative CRISPR-associated protein, APE2256 family"/>
    <property type="match status" value="1"/>
</dbReference>
<sequence>MAYLYLSVGISILFRLERFGFKDKLNSIKNISLDHSGLFINKVNDLTDDILKTEEILPHKLGAEMNSLEKLGVQKGDKLFFLISHEPDGKLVGELLTKLSKSYWKVDANYIMVQGLQVKNADKFFLIGIPNLVEHVGKIIEKYPSSNYIRMINTTGGYKAIAFYLTMLGMLEGLQVKYLFEMSDEVIEIPATPVYFDFESLYRLGINHARHMVRHKLNEQELARLTGRNIKMLRQEFKDVLVWDSNKQVTLSPLARLAYLKLEREGSGNLFFYHFPNG</sequence>
<dbReference type="InterPro" id="IPR013442">
    <property type="entry name" value="SSO1393-like"/>
</dbReference>
<evidence type="ECO:0000259" key="1">
    <source>
        <dbReference type="Pfam" id="PF09651"/>
    </source>
</evidence>
<accession>A0A7W2AQH4</accession>
<proteinExistence type="predicted"/>
<keyword evidence="3" id="KW-1185">Reference proteome</keyword>
<protein>
    <submittedName>
        <fullName evidence="2">Putative CRISPR-associated protein</fullName>
    </submittedName>
</protein>
<dbReference type="Proteomes" id="UP000538292">
    <property type="component" value="Unassembled WGS sequence"/>
</dbReference>
<evidence type="ECO:0000313" key="2">
    <source>
        <dbReference type="EMBL" id="MBA4601969.1"/>
    </source>
</evidence>
<dbReference type="Pfam" id="PF09651">
    <property type="entry name" value="Cas_APE2256"/>
    <property type="match status" value="1"/>
</dbReference>
<dbReference type="AlphaFoldDB" id="A0A7W2AQH4"/>
<feature type="domain" description="CRISPR system ring nuclease SSO1393-like" evidence="1">
    <location>
        <begin position="60"/>
        <end position="191"/>
    </location>
</feature>
<dbReference type="RefSeq" id="WP_181739016.1">
    <property type="nucleotide sequence ID" value="NZ_JACEOL010000021.1"/>
</dbReference>
<reference evidence="2 3" key="1">
    <citation type="submission" date="2020-07" db="EMBL/GenBank/DDBJ databases">
        <title>Thermoactinomyces phylogeny.</title>
        <authorList>
            <person name="Dunlap C."/>
        </authorList>
    </citation>
    <scope>NUCLEOTIDE SEQUENCE [LARGE SCALE GENOMIC DNA]</scope>
    <source>
        <strain evidence="2 3">AMNI-1</strain>
    </source>
</reference>
<dbReference type="Gene3D" id="3.40.50.10770">
    <property type="entry name" value="Hypothetical protein VC1899 like domain (Restriction endonuclease-like)"/>
    <property type="match status" value="1"/>
</dbReference>
<comment type="caution">
    <text evidence="2">The sequence shown here is derived from an EMBL/GenBank/DDBJ whole genome shotgun (WGS) entry which is preliminary data.</text>
</comment>
<dbReference type="EMBL" id="JACEOL010000021">
    <property type="protein sequence ID" value="MBA4601969.1"/>
    <property type="molecule type" value="Genomic_DNA"/>
</dbReference>
<evidence type="ECO:0000313" key="3">
    <source>
        <dbReference type="Proteomes" id="UP000538292"/>
    </source>
</evidence>
<gene>
    <name evidence="2" type="ORF">H2C83_06480</name>
</gene>